<evidence type="ECO:0000256" key="6">
    <source>
        <dbReference type="ARBA" id="ARBA00023136"/>
    </source>
</evidence>
<keyword evidence="3 9" id="KW-0808">Transferase</keyword>
<evidence type="ECO:0000256" key="2">
    <source>
        <dbReference type="ARBA" id="ARBA00006464"/>
    </source>
</evidence>
<dbReference type="NCBIfam" id="TIGR03023">
    <property type="entry name" value="WcaJ_sugtrans"/>
    <property type="match status" value="1"/>
</dbReference>
<feature type="transmembrane region" description="Helical" evidence="7">
    <location>
        <begin position="12"/>
        <end position="32"/>
    </location>
</feature>
<proteinExistence type="inferred from homology"/>
<feature type="transmembrane region" description="Helical" evidence="7">
    <location>
        <begin position="52"/>
        <end position="73"/>
    </location>
</feature>
<reference evidence="9" key="2">
    <citation type="journal article" date="2004" name="Glycoconj. J.">
        <title>Genetic organization of chromosomal S-layer glycan biosynthesis loci of Bacillaceae.</title>
        <authorList>
            <person name="Novotny R."/>
            <person name="Pfoestl A."/>
            <person name="Messner P."/>
            <person name="Schaffer C."/>
        </authorList>
    </citation>
    <scope>NUCLEOTIDE SEQUENCE</scope>
    <source>
        <strain evidence="9">NRS 2004/3a</strain>
    </source>
</reference>
<dbReference type="BRENDA" id="2.7.8.6">
    <property type="organism ID" value="623"/>
</dbReference>
<evidence type="ECO:0000256" key="3">
    <source>
        <dbReference type="ARBA" id="ARBA00022679"/>
    </source>
</evidence>
<dbReference type="PANTHER" id="PTHR30576:SF0">
    <property type="entry name" value="UNDECAPRENYL-PHOSPHATE N-ACETYLGALACTOSAMINYL 1-PHOSPHATE TRANSFERASE-RELATED"/>
    <property type="match status" value="1"/>
</dbReference>
<accession>Q7BG44</accession>
<keyword evidence="5 7" id="KW-1133">Transmembrane helix</keyword>
<name>Q7BG44_GEOSE</name>
<dbReference type="SUPFAM" id="SSF51735">
    <property type="entry name" value="NAD(P)-binding Rossmann-fold domains"/>
    <property type="match status" value="1"/>
</dbReference>
<feature type="domain" description="Bacterial sugar transferase" evidence="8">
    <location>
        <begin position="284"/>
        <end position="463"/>
    </location>
</feature>
<evidence type="ECO:0000313" key="9">
    <source>
        <dbReference type="EMBL" id="AAR99615.1"/>
    </source>
</evidence>
<evidence type="ECO:0000259" key="8">
    <source>
        <dbReference type="Pfam" id="PF02397"/>
    </source>
</evidence>
<evidence type="ECO:0000256" key="4">
    <source>
        <dbReference type="ARBA" id="ARBA00022692"/>
    </source>
</evidence>
<evidence type="ECO:0000256" key="1">
    <source>
        <dbReference type="ARBA" id="ARBA00004141"/>
    </source>
</evidence>
<dbReference type="GO" id="GO:0016780">
    <property type="term" value="F:phosphotransferase activity, for other substituted phosphate groups"/>
    <property type="evidence" value="ECO:0007669"/>
    <property type="project" value="TreeGrafter"/>
</dbReference>
<feature type="transmembrane region" description="Helical" evidence="7">
    <location>
        <begin position="85"/>
        <end position="104"/>
    </location>
</feature>
<gene>
    <name evidence="9" type="primary">wsaP</name>
</gene>
<dbReference type="AlphaFoldDB" id="Q7BG44"/>
<comment type="subcellular location">
    <subcellularLocation>
        <location evidence="1">Membrane</location>
        <topology evidence="1">Multi-pass membrane protein</topology>
    </subcellularLocation>
</comment>
<dbReference type="NCBIfam" id="TIGR03025">
    <property type="entry name" value="EPS_sugtrans"/>
    <property type="match status" value="1"/>
</dbReference>
<protein>
    <submittedName>
        <fullName evidence="9">Putative UDP-galactose-lipid carrier transferase</fullName>
    </submittedName>
</protein>
<reference evidence="9" key="7">
    <citation type="journal article" date="2008" name="Carbohydr. Res.">
        <title>S-layer nanoglycobiology of bacteria.</title>
        <authorList>
            <person name="Messner P."/>
            <person name="Steiner K."/>
            <person name="Zarschler K."/>
            <person name="Schaffer C."/>
        </authorList>
    </citation>
    <scope>NUCLEOTIDE SEQUENCE</scope>
    <source>
        <strain evidence="9">NRS 2004/3a</strain>
    </source>
</reference>
<dbReference type="InterPro" id="IPR003362">
    <property type="entry name" value="Bact_transf"/>
</dbReference>
<reference evidence="9" key="8">
    <citation type="journal article" date="2008" name="J. Biol. Chem.">
        <title>Molecular basis of S-layer glycoprotein glycan biosynthesis in Geobacillus stearothermophilus.</title>
        <authorList>
            <person name="Steiner K."/>
            <person name="Novotny R."/>
            <person name="Werz D.B."/>
            <person name="Zarschler K."/>
            <person name="Seeberger P.H."/>
            <person name="Hofinger A."/>
            <person name="Kosma P."/>
            <person name="Schaffer C."/>
            <person name="Messner P."/>
        </authorList>
    </citation>
    <scope>NUCLEOTIDE SEQUENCE</scope>
    <source>
        <strain evidence="9">NRS 2004/3a</strain>
    </source>
</reference>
<reference evidence="9" key="5">
    <citation type="journal article" date="2007" name="Glycobiology">
        <title>The dTDP-4-dehydro-6-deoxyglucose reductase encoding fcd gene is part of the surface layer glycoprotein glycosylation gene cluster of Geobacillus tepidamans GS5-97T.</title>
        <authorList>
            <person name="Zayni S."/>
            <person name="Steiner K."/>
            <person name="Pfostl A."/>
            <person name="Hofinger A."/>
            <person name="Kosma P."/>
            <person name="Schaffer C."/>
            <person name="Messner P."/>
        </authorList>
    </citation>
    <scope>NUCLEOTIDE SEQUENCE</scope>
    <source>
        <strain evidence="9">NRS 2004/3a</strain>
    </source>
</reference>
<evidence type="ECO:0000256" key="7">
    <source>
        <dbReference type="SAM" id="Phobius"/>
    </source>
</evidence>
<organism evidence="9">
    <name type="scientific">Geobacillus stearothermophilus</name>
    <name type="common">Bacillus stearothermophilus</name>
    <dbReference type="NCBI Taxonomy" id="1422"/>
    <lineage>
        <taxon>Bacteria</taxon>
        <taxon>Bacillati</taxon>
        <taxon>Bacillota</taxon>
        <taxon>Bacilli</taxon>
        <taxon>Bacillales</taxon>
        <taxon>Anoxybacillaceae</taxon>
        <taxon>Geobacillus</taxon>
    </lineage>
</organism>
<sequence length="471" mass="54605">MVKVIRGRERFLTKLYAFVDFAMMQGAFFLAWVLKFKVFHNGVGGHLPLEDYLFWSFVYGAIAIVIGYLVELYAPKRKEKFSNELAKVLQVHTLSMFVLLSVLFTFKTVDVSRSFLLLYFAWNLILVSIYRYIVKQSLRTLRKKGYNKQFVLIIGAGSIGRKYFENLQMHPEFGLEVVGFLDDFRTKHAPEFAHYKPIIGQTADLEHVLSHQLIDEVIVALPLQAYPKYREIIAVCEKMGVRVSIIPDFYDILPAAPHFEIFGDLPIINVRDVPLDELRNRVLKRSFDIVFSLVAIIVTSPIMLLIAIGIKLTSPGPIIFKQERVGLNRRTFYMYKFRSMKPMPQSVSDTQWTVESDPRRTKFGAFLRKTSLDELPQFFNVLKGDMSIVGPRPERPFFVEKFKKEIPKYMIKHHVRPGITGWAQVCGLRGDTSIQERIEHDLFYIENWSLWLDIKIILLTITNGLVNKNAY</sequence>
<comment type="similarity">
    <text evidence="2">Belongs to the bacterial sugar transferase family.</text>
</comment>
<dbReference type="InterPro" id="IPR036291">
    <property type="entry name" value="NAD(P)-bd_dom_sf"/>
</dbReference>
<dbReference type="GO" id="GO:0016020">
    <property type="term" value="C:membrane"/>
    <property type="evidence" value="ECO:0007669"/>
    <property type="project" value="UniProtKB-SubCell"/>
</dbReference>
<reference evidence="9" key="4">
    <citation type="submission" date="2004-01" db="EMBL/GenBank/DDBJ databases">
        <authorList>
            <person name="Novotny R."/>
            <person name="Schaeffer C."/>
            <person name="Messner P."/>
        </authorList>
    </citation>
    <scope>NUCLEOTIDE SEQUENCE</scope>
    <source>
        <strain evidence="9">NRS 2004/3a</strain>
    </source>
</reference>
<dbReference type="InterPro" id="IPR017475">
    <property type="entry name" value="EPS_sugar_tfrase"/>
</dbReference>
<feature type="transmembrane region" description="Helical" evidence="7">
    <location>
        <begin position="289"/>
        <end position="310"/>
    </location>
</feature>
<dbReference type="Gene3D" id="3.40.50.720">
    <property type="entry name" value="NAD(P)-binding Rossmann-like Domain"/>
    <property type="match status" value="1"/>
</dbReference>
<dbReference type="InterPro" id="IPR017473">
    <property type="entry name" value="Undecaprenyl-P_gluc_Ptfrase"/>
</dbReference>
<evidence type="ECO:0000256" key="5">
    <source>
        <dbReference type="ARBA" id="ARBA00022989"/>
    </source>
</evidence>
<keyword evidence="6 7" id="KW-0472">Membrane</keyword>
<reference evidence="9" key="3">
    <citation type="journal article" date="2004" name="Microbiology">
        <title>S-layer glycan-specific loci on the chromosome of Geobacillus stearothermophilus NRS 2004/3a and dTDP-L-rhamnose biosynthesis potential of G. stearothermophilus strains.</title>
        <authorList>
            <person name="Novotny R."/>
            <person name="Schaffer C."/>
            <person name="Strauss J."/>
            <person name="Messner P."/>
        </authorList>
    </citation>
    <scope>NUCLEOTIDE SEQUENCE</scope>
    <source>
        <strain evidence="9">NRS 2004/3a</strain>
    </source>
</reference>
<keyword evidence="4 7" id="KW-0812">Transmembrane</keyword>
<dbReference type="EMBL" id="AF328862">
    <property type="protein sequence ID" value="AAR99615.1"/>
    <property type="molecule type" value="Genomic_DNA"/>
</dbReference>
<reference evidence="9" key="6">
    <citation type="journal article" date="2007" name="J. Bacteriol.">
        <title>Functional characterization of the initiation enzyme of S-layer glycoprotein glycan biosynthesis in Geobacillus stearothermophilus NRS 2004/3a.</title>
        <authorList>
            <person name="Steiner K."/>
            <person name="Novotny R."/>
            <person name="Patel K."/>
            <person name="Vinogradov E."/>
            <person name="Whitfield C."/>
            <person name="Valvano M.A."/>
            <person name="Messner P."/>
            <person name="Schaffer C."/>
        </authorList>
    </citation>
    <scope>NUCLEOTIDE SEQUENCE</scope>
    <source>
        <strain evidence="9">NRS 2004/3a</strain>
    </source>
</reference>
<feature type="transmembrane region" description="Helical" evidence="7">
    <location>
        <begin position="116"/>
        <end position="134"/>
    </location>
</feature>
<dbReference type="PANTHER" id="PTHR30576">
    <property type="entry name" value="COLANIC BIOSYNTHESIS UDP-GLUCOSE LIPID CARRIER TRANSFERASE"/>
    <property type="match status" value="1"/>
</dbReference>
<dbReference type="Pfam" id="PF02397">
    <property type="entry name" value="Bac_transf"/>
    <property type="match status" value="1"/>
</dbReference>
<dbReference type="Pfam" id="PF13727">
    <property type="entry name" value="CoA_binding_3"/>
    <property type="match status" value="1"/>
</dbReference>
<reference evidence="9" key="1">
    <citation type="journal article" date="2002" name="J. Biol. Chem.">
        <title>The surface layer (S-layer) glycoprotein of Geobacillus stearothermophilus NRS 2004/3a. Analysis of its glycosylation.</title>
        <authorList>
            <person name="Schaffer C."/>
            <person name="Wugeditsch T."/>
            <person name="Kahlig H."/>
            <person name="Scheberl A."/>
            <person name="Zayni S."/>
            <person name="Messner P."/>
        </authorList>
    </citation>
    <scope>NUCLEOTIDE SEQUENCE</scope>
    <source>
        <strain evidence="9">NRS 2004/3a</strain>
    </source>
</reference>